<dbReference type="STRING" id="6280.A0A0N4T908"/>
<organism evidence="2">
    <name type="scientific">Brugia pahangi</name>
    <name type="common">Filarial nematode worm</name>
    <dbReference type="NCBI Taxonomy" id="6280"/>
    <lineage>
        <taxon>Eukaryota</taxon>
        <taxon>Metazoa</taxon>
        <taxon>Ecdysozoa</taxon>
        <taxon>Nematoda</taxon>
        <taxon>Chromadorea</taxon>
        <taxon>Rhabditida</taxon>
        <taxon>Spirurina</taxon>
        <taxon>Spiruromorpha</taxon>
        <taxon>Filarioidea</taxon>
        <taxon>Onchocercidae</taxon>
        <taxon>Brugia</taxon>
    </lineage>
</organism>
<accession>A0A0N4T908</accession>
<evidence type="ECO:0000259" key="1">
    <source>
        <dbReference type="PROSITE" id="PS50835"/>
    </source>
</evidence>
<dbReference type="WBParaSite" id="BPAG_0000469501-mRNA-1">
    <property type="protein sequence ID" value="BPAG_0000469501-mRNA-1"/>
    <property type="gene ID" value="BPAG_0000469501"/>
</dbReference>
<sequence length="155" mass="17661">LFCLQHFAERNIPYLLTWYRSVGKDNLNEAPIILSNDKSLHLNDANFNTQGIYWVHFESTTGESIRSKPVYLLEWKCENLDLGGDTSGINYEWALLRGGNIIRQYSEDSTLVIKKADPWNDYGVYRCEVEDDDGELIGQAYTAVTIGFTDPSSLI</sequence>
<protein>
    <submittedName>
        <fullName evidence="2">Ig-like domain-containing protein</fullName>
    </submittedName>
</protein>
<reference evidence="2" key="1">
    <citation type="submission" date="2017-02" db="UniProtKB">
        <authorList>
            <consortium name="WormBaseParasite"/>
        </authorList>
    </citation>
    <scope>IDENTIFICATION</scope>
</reference>
<dbReference type="PROSITE" id="PS50835">
    <property type="entry name" value="IG_LIKE"/>
    <property type="match status" value="1"/>
</dbReference>
<dbReference type="AlphaFoldDB" id="A0A0N4T908"/>
<evidence type="ECO:0000313" key="2">
    <source>
        <dbReference type="WBParaSite" id="BPAG_0000469501-mRNA-1"/>
    </source>
</evidence>
<proteinExistence type="predicted"/>
<dbReference type="InterPro" id="IPR007110">
    <property type="entry name" value="Ig-like_dom"/>
</dbReference>
<feature type="domain" description="Ig-like" evidence="1">
    <location>
        <begin position="31"/>
        <end position="145"/>
    </location>
</feature>
<name>A0A0N4T908_BRUPA</name>